<keyword evidence="8 15" id="KW-0378">Hydrolase</keyword>
<dbReference type="HAMAP" id="MF_00325">
    <property type="entry name" value="DNApol_II_A_arch"/>
    <property type="match status" value="1"/>
</dbReference>
<evidence type="ECO:0000256" key="3">
    <source>
        <dbReference type="ARBA" id="ARBA00011315"/>
    </source>
</evidence>
<evidence type="ECO:0000256" key="14">
    <source>
        <dbReference type="ARBA" id="ARBA00049244"/>
    </source>
</evidence>
<evidence type="ECO:0000256" key="6">
    <source>
        <dbReference type="ARBA" id="ARBA00022705"/>
    </source>
</evidence>
<dbReference type="PANTHER" id="PTHR10416:SF0">
    <property type="entry name" value="DNA POLYMERASE DELTA SUBUNIT 2"/>
    <property type="match status" value="1"/>
</dbReference>
<evidence type="ECO:0000256" key="11">
    <source>
        <dbReference type="ARBA" id="ARBA00023125"/>
    </source>
</evidence>
<keyword evidence="11 15" id="KW-0238">DNA-binding</keyword>
<evidence type="ECO:0000259" key="16">
    <source>
        <dbReference type="Pfam" id="PF04042"/>
    </source>
</evidence>
<dbReference type="GO" id="GO:0042575">
    <property type="term" value="C:DNA polymerase complex"/>
    <property type="evidence" value="ECO:0007669"/>
    <property type="project" value="TreeGrafter"/>
</dbReference>
<dbReference type="Pfam" id="PF04042">
    <property type="entry name" value="DNA_pol_E_B"/>
    <property type="match status" value="1"/>
</dbReference>
<keyword evidence="5 15" id="KW-0548">Nucleotidyltransferase</keyword>
<dbReference type="Gene3D" id="3.60.21.50">
    <property type="match status" value="1"/>
</dbReference>
<dbReference type="GeneID" id="41324152"/>
<dbReference type="GO" id="GO:0006308">
    <property type="term" value="P:DNA catabolic process"/>
    <property type="evidence" value="ECO:0007669"/>
    <property type="project" value="UniProtKB-UniRule"/>
</dbReference>
<keyword evidence="4 15" id="KW-0808">Transferase</keyword>
<evidence type="ECO:0000256" key="13">
    <source>
        <dbReference type="ARBA" id="ARBA00024817"/>
    </source>
</evidence>
<comment type="subunit">
    <text evidence="3 15">Heterodimer of a large subunit and a small subunit.</text>
</comment>
<dbReference type="Proteomes" id="UP000752814">
    <property type="component" value="Unassembled WGS sequence"/>
</dbReference>
<dbReference type="SUPFAM" id="SSF56300">
    <property type="entry name" value="Metallo-dependent phosphatases"/>
    <property type="match status" value="1"/>
</dbReference>
<dbReference type="InterPro" id="IPR007185">
    <property type="entry name" value="DNA_pol_a/d/e_bsu"/>
</dbReference>
<evidence type="ECO:0000313" key="17">
    <source>
        <dbReference type="EMBL" id="TQS83939.1"/>
    </source>
</evidence>
<evidence type="ECO:0000256" key="7">
    <source>
        <dbReference type="ARBA" id="ARBA00022722"/>
    </source>
</evidence>
<keyword evidence="6 15" id="KW-0235">DNA replication</keyword>
<comment type="catalytic activity">
    <reaction evidence="14 15">
        <text>DNA(n) + a 2'-deoxyribonucleoside 5'-triphosphate = DNA(n+1) + diphosphate</text>
        <dbReference type="Rhea" id="RHEA:22508"/>
        <dbReference type="Rhea" id="RHEA-COMP:17339"/>
        <dbReference type="Rhea" id="RHEA-COMP:17340"/>
        <dbReference type="ChEBI" id="CHEBI:33019"/>
        <dbReference type="ChEBI" id="CHEBI:61560"/>
        <dbReference type="ChEBI" id="CHEBI:173112"/>
        <dbReference type="EC" id="2.7.7.7"/>
    </reaction>
</comment>
<evidence type="ECO:0000256" key="10">
    <source>
        <dbReference type="ARBA" id="ARBA00022932"/>
    </source>
</evidence>
<protein>
    <recommendedName>
        <fullName evidence="15">DNA polymerase II small subunit</fullName>
        <shortName evidence="15">Pol II</shortName>
        <ecNumber evidence="15">2.7.7.7</ecNumber>
    </recommendedName>
    <alternativeName>
        <fullName evidence="15">Exodeoxyribonuclease small subunit</fullName>
        <ecNumber evidence="15">3.1.11.1</ecNumber>
    </alternativeName>
</protein>
<name>A0A8J8PHM4_9ARCH</name>
<dbReference type="GO" id="GO:0003677">
    <property type="term" value="F:DNA binding"/>
    <property type="evidence" value="ECO:0007669"/>
    <property type="project" value="UniProtKB-UniRule"/>
</dbReference>
<dbReference type="AlphaFoldDB" id="A0A8J8PHM4"/>
<dbReference type="RefSeq" id="WP_020449607.1">
    <property type="nucleotide sequence ID" value="NZ_CAYAYA010000035.1"/>
</dbReference>
<comment type="similarity">
    <text evidence="2 15">Belongs to the DNA polymerase delta/II small subunit family.</text>
</comment>
<sequence>MRDRVLDELLNEGILLDPEAAELVLAQADPAAYVRSILASMTQHPLVLTADHVRAYSSIHPSAIPKVQVNPVLEELRKSPSVMARPKSSDIEIIHDITGNSTCEGTVNDFARCFNDRFKKIKKILSRRHELAGSLPVAKAVKYDREVRTIGMVSDWHNTKNGHKIIELEDDEGKCTVLIHKDSEYINESIVNDEVIGIVGKSTSKGDLLVLKELIRPDIPITNVMEQSDSTSSVAFMSDVHVGSNTFLHTEWNNMMHWLKTEGKDEIQYLVLPGDVVDGIGVFPGQEEELEIEDVFEQYRTLEELLKEVPDSIQILIQPGNHDAVRPAEPQPTFPKIISEIFDSSCMLIGNPCTMKLEGRRILTYHGRSLDDWISSVQGLTYENPLETMNEMLKRRHMAPLYGGKTPLAPEKEDHLVIDEIPDIFVTGHIHGAGIGMYKGVTTICASTWQSQTSFQKMHNFSPDPAILPVVHLGTGKAKIVDFS</sequence>
<dbReference type="InterPro" id="IPR029052">
    <property type="entry name" value="Metallo-depent_PP-like"/>
</dbReference>
<keyword evidence="7 15" id="KW-0540">Nuclease</keyword>
<dbReference type="PIRSF" id="PIRSF000803">
    <property type="entry name" value="Arc_Pol2_small"/>
    <property type="match status" value="1"/>
</dbReference>
<evidence type="ECO:0000256" key="2">
    <source>
        <dbReference type="ARBA" id="ARBA00006035"/>
    </source>
</evidence>
<dbReference type="EC" id="2.7.7.7" evidence="15"/>
<keyword evidence="12 15" id="KW-0511">Multifunctional enzyme</keyword>
<evidence type="ECO:0000256" key="12">
    <source>
        <dbReference type="ARBA" id="ARBA00023268"/>
    </source>
</evidence>
<dbReference type="NCBIfam" id="NF003118">
    <property type="entry name" value="PRK04036.1-3"/>
    <property type="match status" value="1"/>
</dbReference>
<evidence type="ECO:0000256" key="4">
    <source>
        <dbReference type="ARBA" id="ARBA00022679"/>
    </source>
</evidence>
<dbReference type="EC" id="3.1.11.1" evidence="15"/>
<proteinExistence type="inferred from homology"/>
<dbReference type="OMA" id="YGGRCPI"/>
<evidence type="ECO:0000313" key="18">
    <source>
        <dbReference type="Proteomes" id="UP000752814"/>
    </source>
</evidence>
<evidence type="ECO:0000256" key="8">
    <source>
        <dbReference type="ARBA" id="ARBA00022801"/>
    </source>
</evidence>
<dbReference type="GO" id="GO:0008310">
    <property type="term" value="F:single-stranded DNA 3'-5' DNA exonuclease activity"/>
    <property type="evidence" value="ECO:0007669"/>
    <property type="project" value="UniProtKB-EC"/>
</dbReference>
<dbReference type="GO" id="GO:0003887">
    <property type="term" value="F:DNA-directed DNA polymerase activity"/>
    <property type="evidence" value="ECO:0007669"/>
    <property type="project" value="UniProtKB-UniRule"/>
</dbReference>
<dbReference type="InterPro" id="IPR011149">
    <property type="entry name" value="Pol2_small_arc"/>
</dbReference>
<comment type="caution">
    <text evidence="17">The sequence shown here is derived from an EMBL/GenBank/DDBJ whole genome shotgun (WGS) entry which is preliminary data.</text>
</comment>
<keyword evidence="9 15" id="KW-0269">Exonuclease</keyword>
<evidence type="ECO:0000256" key="9">
    <source>
        <dbReference type="ARBA" id="ARBA00022839"/>
    </source>
</evidence>
<dbReference type="GO" id="GO:0006271">
    <property type="term" value="P:DNA strand elongation involved in DNA replication"/>
    <property type="evidence" value="ECO:0007669"/>
    <property type="project" value="TreeGrafter"/>
</dbReference>
<evidence type="ECO:0000256" key="15">
    <source>
        <dbReference type="HAMAP-Rule" id="MF_00325"/>
    </source>
</evidence>
<keyword evidence="10 15" id="KW-0239">DNA-directed DNA polymerase</keyword>
<dbReference type="EMBL" id="LVVT01000007">
    <property type="protein sequence ID" value="TQS83939.1"/>
    <property type="molecule type" value="Genomic_DNA"/>
</dbReference>
<feature type="domain" description="DNA polymerase alpha/delta/epsilon subunit B" evidence="16">
    <location>
        <begin position="234"/>
        <end position="428"/>
    </location>
</feature>
<evidence type="ECO:0000256" key="5">
    <source>
        <dbReference type="ARBA" id="ARBA00022695"/>
    </source>
</evidence>
<comment type="function">
    <text evidence="13 15">Possesses two activities: a DNA synthesis (polymerase) and an exonucleolytic activity that degrades single-stranded DNA in the 3' to 5' direction. Has a template-primer preference which is characteristic of a replicative DNA polymerase.</text>
</comment>
<dbReference type="PANTHER" id="PTHR10416">
    <property type="entry name" value="DNA POLYMERASE DELTA SUBUNIT 2"/>
    <property type="match status" value="1"/>
</dbReference>
<reference evidence="17" key="1">
    <citation type="submission" date="2016-03" db="EMBL/GenBank/DDBJ databases">
        <authorList>
            <person name="Borrel G."/>
            <person name="Mccann A."/>
            <person name="O'Toole P.W."/>
        </authorList>
    </citation>
    <scope>NUCLEOTIDE SEQUENCE</scope>
    <source>
        <strain evidence="17">183</strain>
    </source>
</reference>
<gene>
    <name evidence="15" type="primary">polB</name>
    <name evidence="17" type="ORF">A3207_06325</name>
</gene>
<comment type="catalytic activity">
    <reaction evidence="1 15">
        <text>Exonucleolytic cleavage in the 3'- to 5'-direction to yield nucleoside 5'-phosphates.</text>
        <dbReference type="EC" id="3.1.11.1"/>
    </reaction>
</comment>
<organism evidence="17 18">
    <name type="scientific">Candidatus Methanomassiliicoccus intestinalis</name>
    <dbReference type="NCBI Taxonomy" id="1406512"/>
    <lineage>
        <taxon>Archaea</taxon>
        <taxon>Methanobacteriati</taxon>
        <taxon>Thermoplasmatota</taxon>
        <taxon>Thermoplasmata</taxon>
        <taxon>Methanomassiliicoccales</taxon>
        <taxon>Methanomassiliicoccaceae</taxon>
        <taxon>Methanomassiliicoccus</taxon>
    </lineage>
</organism>
<dbReference type="InterPro" id="IPR024826">
    <property type="entry name" value="DNA_pol_delta/II_ssu"/>
</dbReference>
<accession>A0A8J8PHM4</accession>
<evidence type="ECO:0000256" key="1">
    <source>
        <dbReference type="ARBA" id="ARBA00000563"/>
    </source>
</evidence>